<comment type="cofactor">
    <cofactor evidence="1">
        <name>Ca(2+)</name>
        <dbReference type="ChEBI" id="CHEBI:29108"/>
    </cofactor>
</comment>
<organism evidence="4 5">
    <name type="scientific">Jejuia pallidilutea</name>
    <dbReference type="NCBI Taxonomy" id="504487"/>
    <lineage>
        <taxon>Bacteria</taxon>
        <taxon>Pseudomonadati</taxon>
        <taxon>Bacteroidota</taxon>
        <taxon>Flavobacteriia</taxon>
        <taxon>Flavobacteriales</taxon>
        <taxon>Flavobacteriaceae</taxon>
        <taxon>Jejuia</taxon>
    </lineage>
</organism>
<evidence type="ECO:0000313" key="5">
    <source>
        <dbReference type="Proteomes" id="UP000030184"/>
    </source>
</evidence>
<dbReference type="RefSeq" id="WP_193744378.1">
    <property type="nucleotide sequence ID" value="NZ_BBNR01000014.1"/>
</dbReference>
<evidence type="ECO:0000256" key="1">
    <source>
        <dbReference type="ARBA" id="ARBA00001913"/>
    </source>
</evidence>
<gene>
    <name evidence="4" type="ORF">JCM19538_1359</name>
</gene>
<dbReference type="InterPro" id="IPR011013">
    <property type="entry name" value="Gal_mutarotase_sf_dom"/>
</dbReference>
<dbReference type="InterPro" id="IPR037481">
    <property type="entry name" value="LacX"/>
</dbReference>
<dbReference type="InterPro" id="IPR008183">
    <property type="entry name" value="Aldose_1/G6P_1-epimerase"/>
</dbReference>
<dbReference type="CDD" id="cd09024">
    <property type="entry name" value="Aldose_epim_lacX"/>
    <property type="match status" value="1"/>
</dbReference>
<name>A0A098LR38_9FLAO</name>
<evidence type="ECO:0000313" key="4">
    <source>
        <dbReference type="EMBL" id="GAL89365.1"/>
    </source>
</evidence>
<evidence type="ECO:0000256" key="2">
    <source>
        <dbReference type="ARBA" id="ARBA00011245"/>
    </source>
</evidence>
<sequence length="295" mass="33590">MHSLKNDKLKIVVQNTGAELCEISSVKHNTQFMWDANPKVWGSFAPNLFPIIGGLKNGCYFYNGKRYTLPKHGLIRNSNAITLTKETHNSLSFSFKHNETLLKQYPFKFEFELKFTLVDNTIEVSHTITNVDTSTMYFSVGGHPAFKCPVFNNESYDDYSLEFEVNENAHTHLLNTENGLVSNKTKPILKNTKLLQLHHNLFNDDALIFKNLKSRKVTLKSKQNGDVVTVSYPDFNYLGIWAKPNGNFVCIEPWLGIADAEDTNQVLEQKEAILTLPPNKTFNAIYTIEINNAHL</sequence>
<comment type="subunit">
    <text evidence="2">Monomer.</text>
</comment>
<keyword evidence="3" id="KW-0106">Calcium</keyword>
<evidence type="ECO:0000256" key="3">
    <source>
        <dbReference type="ARBA" id="ARBA00022837"/>
    </source>
</evidence>
<dbReference type="GO" id="GO:0030246">
    <property type="term" value="F:carbohydrate binding"/>
    <property type="evidence" value="ECO:0007669"/>
    <property type="project" value="InterPro"/>
</dbReference>
<dbReference type="AlphaFoldDB" id="A0A098LR38"/>
<dbReference type="Pfam" id="PF01263">
    <property type="entry name" value="Aldose_epim"/>
    <property type="match status" value="1"/>
</dbReference>
<accession>A0A098LR38</accession>
<protein>
    <submittedName>
        <fullName evidence="4">LacX protein</fullName>
    </submittedName>
</protein>
<dbReference type="GO" id="GO:0016853">
    <property type="term" value="F:isomerase activity"/>
    <property type="evidence" value="ECO:0007669"/>
    <property type="project" value="InterPro"/>
</dbReference>
<dbReference type="EMBL" id="BBNY01000008">
    <property type="protein sequence ID" value="GAL89365.1"/>
    <property type="molecule type" value="Genomic_DNA"/>
</dbReference>
<dbReference type="SUPFAM" id="SSF74650">
    <property type="entry name" value="Galactose mutarotase-like"/>
    <property type="match status" value="1"/>
</dbReference>
<proteinExistence type="predicted"/>
<dbReference type="GO" id="GO:0005975">
    <property type="term" value="P:carbohydrate metabolic process"/>
    <property type="evidence" value="ECO:0007669"/>
    <property type="project" value="InterPro"/>
</dbReference>
<dbReference type="Proteomes" id="UP000030184">
    <property type="component" value="Unassembled WGS sequence"/>
</dbReference>
<dbReference type="Gene3D" id="2.70.98.10">
    <property type="match status" value="1"/>
</dbReference>
<reference evidence="5" key="1">
    <citation type="journal article" date="2014" name="Genome Announc.">
        <title>Draft Genome Sequence of Marine Flavobacterium Jejuia pallidilutea Strain 11shimoA1 and Pigmentation Mutants.</title>
        <authorList>
            <person name="Takatani N."/>
            <person name="Nakanishi M."/>
            <person name="Meirelles P."/>
            <person name="Mino S."/>
            <person name="Suda W."/>
            <person name="Oshima K."/>
            <person name="Hattori M."/>
            <person name="Ohkuma M."/>
            <person name="Hosokawa M."/>
            <person name="Miyashita K."/>
            <person name="Thompson F.L."/>
            <person name="Niwa A."/>
            <person name="Sawabe T."/>
            <person name="Sawabe T."/>
        </authorList>
    </citation>
    <scope>NUCLEOTIDE SEQUENCE [LARGE SCALE GENOMIC DNA]</scope>
    <source>
        <strain evidence="5">JCM 19538</strain>
    </source>
</reference>
<keyword evidence="5" id="KW-1185">Reference proteome</keyword>
<comment type="caution">
    <text evidence="4">The sequence shown here is derived from an EMBL/GenBank/DDBJ whole genome shotgun (WGS) entry which is preliminary data.</text>
</comment>
<dbReference type="InterPro" id="IPR014718">
    <property type="entry name" value="GH-type_carb-bd"/>
</dbReference>